<name>A0A0K2UX38_LEPSM</name>
<sequence>MFDHSYFESLETTIYEKAIKRTRNSTHSILNKSNSFVDFITVYTNGTHNNIRMTVHILCT</sequence>
<dbReference type="AlphaFoldDB" id="A0A0K2UX38"/>
<proteinExistence type="predicted"/>
<organism evidence="1">
    <name type="scientific">Lepeophtheirus salmonis</name>
    <name type="common">Salmon louse</name>
    <name type="synonym">Caligus salmonis</name>
    <dbReference type="NCBI Taxonomy" id="72036"/>
    <lineage>
        <taxon>Eukaryota</taxon>
        <taxon>Metazoa</taxon>
        <taxon>Ecdysozoa</taxon>
        <taxon>Arthropoda</taxon>
        <taxon>Crustacea</taxon>
        <taxon>Multicrustacea</taxon>
        <taxon>Hexanauplia</taxon>
        <taxon>Copepoda</taxon>
        <taxon>Siphonostomatoida</taxon>
        <taxon>Caligidae</taxon>
        <taxon>Lepeophtheirus</taxon>
    </lineage>
</organism>
<reference evidence="1" key="1">
    <citation type="submission" date="2014-05" db="EMBL/GenBank/DDBJ databases">
        <authorList>
            <person name="Chronopoulou M."/>
        </authorList>
    </citation>
    <scope>NUCLEOTIDE SEQUENCE</scope>
    <source>
        <tissue evidence="1">Whole organism</tissue>
    </source>
</reference>
<protein>
    <submittedName>
        <fullName evidence="1">Uncharacterized protein</fullName>
    </submittedName>
</protein>
<accession>A0A0K2UX38</accession>
<evidence type="ECO:0000313" key="1">
    <source>
        <dbReference type="EMBL" id="CDW42442.1"/>
    </source>
</evidence>
<dbReference type="EMBL" id="HACA01025081">
    <property type="protein sequence ID" value="CDW42442.1"/>
    <property type="molecule type" value="Transcribed_RNA"/>
</dbReference>